<dbReference type="EMBL" id="JALBWM010000008">
    <property type="protein sequence ID" value="MCO1333346.1"/>
    <property type="molecule type" value="Genomic_DNA"/>
</dbReference>
<dbReference type="PANTHER" id="PTHR47307:SF1">
    <property type="entry name" value="GLUTATHIONE-REGULATED POTASSIUM-EFFLUX SYSTEM ANCILLARY PROTEIN KEFG"/>
    <property type="match status" value="1"/>
</dbReference>
<sequence length="197" mass="21766">MKTLVVLAHSDLERSIANKSIIDDIKGEIDITVRDLYSLYPEFNIDVEVEQQALIQADLIIFQYPLHWYSIPGILKEWLDKVMIYGFAYGSTGNKLRGKSLLVSTTVGGESGSYQLGASNGDSMTTFLSPLKQSADFCGLVWQEPIVSFDMVFVPGVDGRQGEIQQRAKDHAVQLLSRIDNYSIADGRELSGGNEGV</sequence>
<dbReference type="Pfam" id="PF02525">
    <property type="entry name" value="Flavodoxin_2"/>
    <property type="match status" value="1"/>
</dbReference>
<keyword evidence="4" id="KW-1185">Reference proteome</keyword>
<feature type="domain" description="Flavodoxin-like fold" evidence="2">
    <location>
        <begin position="1"/>
        <end position="169"/>
    </location>
</feature>
<accession>A0A9X2J6C9</accession>
<evidence type="ECO:0000313" key="4">
    <source>
        <dbReference type="Proteomes" id="UP001139028"/>
    </source>
</evidence>
<organism evidence="3 4">
    <name type="scientific">Microbulbifer okhotskensis</name>
    <dbReference type="NCBI Taxonomy" id="2926617"/>
    <lineage>
        <taxon>Bacteria</taxon>
        <taxon>Pseudomonadati</taxon>
        <taxon>Pseudomonadota</taxon>
        <taxon>Gammaproteobacteria</taxon>
        <taxon>Cellvibrionales</taxon>
        <taxon>Microbulbiferaceae</taxon>
        <taxon>Microbulbifer</taxon>
    </lineage>
</organism>
<dbReference type="GO" id="GO:0003955">
    <property type="term" value="F:NAD(P)H dehydrogenase (quinone) activity"/>
    <property type="evidence" value="ECO:0007669"/>
    <property type="project" value="TreeGrafter"/>
</dbReference>
<keyword evidence="1" id="KW-0560">Oxidoreductase</keyword>
<evidence type="ECO:0000259" key="2">
    <source>
        <dbReference type="Pfam" id="PF02525"/>
    </source>
</evidence>
<dbReference type="RefSeq" id="WP_252464562.1">
    <property type="nucleotide sequence ID" value="NZ_JALBWM010000008.1"/>
</dbReference>
<evidence type="ECO:0000313" key="3">
    <source>
        <dbReference type="EMBL" id="MCO1333346.1"/>
    </source>
</evidence>
<dbReference type="Proteomes" id="UP001139028">
    <property type="component" value="Unassembled WGS sequence"/>
</dbReference>
<reference evidence="3" key="1">
    <citation type="journal article" date="2022" name="Arch. Microbiol.">
        <title>Microbulbifer okhotskensis sp. nov., isolated from a deep bottom sediment of the Okhotsk Sea.</title>
        <authorList>
            <person name="Romanenko L."/>
            <person name="Kurilenko V."/>
            <person name="Otstavnykh N."/>
            <person name="Velansky P."/>
            <person name="Isaeva M."/>
            <person name="Mikhailov V."/>
        </authorList>
    </citation>
    <scope>NUCLEOTIDE SEQUENCE</scope>
    <source>
        <strain evidence="3">OS29</strain>
    </source>
</reference>
<proteinExistence type="predicted"/>
<dbReference type="GO" id="GO:0010181">
    <property type="term" value="F:FMN binding"/>
    <property type="evidence" value="ECO:0007669"/>
    <property type="project" value="TreeGrafter"/>
</dbReference>
<protein>
    <submittedName>
        <fullName evidence="3">NAD(P)H-dependent oxidoreductase</fullName>
    </submittedName>
</protein>
<gene>
    <name evidence="3" type="ORF">MO867_03235</name>
</gene>
<dbReference type="SUPFAM" id="SSF52218">
    <property type="entry name" value="Flavoproteins"/>
    <property type="match status" value="1"/>
</dbReference>
<comment type="caution">
    <text evidence="3">The sequence shown here is derived from an EMBL/GenBank/DDBJ whole genome shotgun (WGS) entry which is preliminary data.</text>
</comment>
<dbReference type="Gene3D" id="3.40.50.360">
    <property type="match status" value="1"/>
</dbReference>
<name>A0A9X2J6C9_9GAMM</name>
<dbReference type="InterPro" id="IPR046980">
    <property type="entry name" value="KefG/KefF"/>
</dbReference>
<dbReference type="InterPro" id="IPR003680">
    <property type="entry name" value="Flavodoxin_fold"/>
</dbReference>
<dbReference type="GO" id="GO:0009055">
    <property type="term" value="F:electron transfer activity"/>
    <property type="evidence" value="ECO:0007669"/>
    <property type="project" value="TreeGrafter"/>
</dbReference>
<evidence type="ECO:0000256" key="1">
    <source>
        <dbReference type="ARBA" id="ARBA00023002"/>
    </source>
</evidence>
<dbReference type="PANTHER" id="PTHR47307">
    <property type="entry name" value="GLUTATHIONE-REGULATED POTASSIUM-EFFLUX SYSTEM ANCILLARY PROTEIN KEFG"/>
    <property type="match status" value="1"/>
</dbReference>
<dbReference type="InterPro" id="IPR029039">
    <property type="entry name" value="Flavoprotein-like_sf"/>
</dbReference>
<dbReference type="AlphaFoldDB" id="A0A9X2J6C9"/>